<dbReference type="InterPro" id="IPR038717">
    <property type="entry name" value="Tc1-like_DDE_dom"/>
</dbReference>
<gene>
    <name evidence="2" type="ORF">O181_028971</name>
</gene>
<accession>A0A9Q3CQ82</accession>
<evidence type="ECO:0000259" key="1">
    <source>
        <dbReference type="Pfam" id="PF13358"/>
    </source>
</evidence>
<sequence>MDELVKVGISEDFKDLTLMEDGAPIHTVISSQQWQEGNQIHKLVWPSYSPDLNPIRNLWFKMKYIFTHLFNPKTIDKLTFAATSVWETLPFNHVEA</sequence>
<dbReference type="Gene3D" id="3.30.420.10">
    <property type="entry name" value="Ribonuclease H-like superfamily/Ribonuclease H"/>
    <property type="match status" value="1"/>
</dbReference>
<proteinExistence type="predicted"/>
<dbReference type="InterPro" id="IPR036397">
    <property type="entry name" value="RNaseH_sf"/>
</dbReference>
<dbReference type="AlphaFoldDB" id="A0A9Q3CQ82"/>
<evidence type="ECO:0000313" key="3">
    <source>
        <dbReference type="Proteomes" id="UP000765509"/>
    </source>
</evidence>
<dbReference type="EMBL" id="AVOT02009993">
    <property type="protein sequence ID" value="MBW0489256.1"/>
    <property type="molecule type" value="Genomic_DNA"/>
</dbReference>
<organism evidence="2 3">
    <name type="scientific">Austropuccinia psidii MF-1</name>
    <dbReference type="NCBI Taxonomy" id="1389203"/>
    <lineage>
        <taxon>Eukaryota</taxon>
        <taxon>Fungi</taxon>
        <taxon>Dikarya</taxon>
        <taxon>Basidiomycota</taxon>
        <taxon>Pucciniomycotina</taxon>
        <taxon>Pucciniomycetes</taxon>
        <taxon>Pucciniales</taxon>
        <taxon>Sphaerophragmiaceae</taxon>
        <taxon>Austropuccinia</taxon>
    </lineage>
</organism>
<feature type="domain" description="Tc1-like transposase DDE" evidence="1">
    <location>
        <begin position="15"/>
        <end position="76"/>
    </location>
</feature>
<dbReference type="GO" id="GO:0003676">
    <property type="term" value="F:nucleic acid binding"/>
    <property type="evidence" value="ECO:0007669"/>
    <property type="project" value="InterPro"/>
</dbReference>
<comment type="caution">
    <text evidence="2">The sequence shown here is derived from an EMBL/GenBank/DDBJ whole genome shotgun (WGS) entry which is preliminary data.</text>
</comment>
<protein>
    <recommendedName>
        <fullName evidence="1">Tc1-like transposase DDE domain-containing protein</fullName>
    </recommendedName>
</protein>
<evidence type="ECO:0000313" key="2">
    <source>
        <dbReference type="EMBL" id="MBW0489256.1"/>
    </source>
</evidence>
<name>A0A9Q3CQ82_9BASI</name>
<keyword evidence="3" id="KW-1185">Reference proteome</keyword>
<dbReference type="Pfam" id="PF13358">
    <property type="entry name" value="DDE_3"/>
    <property type="match status" value="1"/>
</dbReference>
<dbReference type="Proteomes" id="UP000765509">
    <property type="component" value="Unassembled WGS sequence"/>
</dbReference>
<reference evidence="2" key="1">
    <citation type="submission" date="2021-03" db="EMBL/GenBank/DDBJ databases">
        <title>Draft genome sequence of rust myrtle Austropuccinia psidii MF-1, a brazilian biotype.</title>
        <authorList>
            <person name="Quecine M.C."/>
            <person name="Pachon D.M.R."/>
            <person name="Bonatelli M.L."/>
            <person name="Correr F.H."/>
            <person name="Franceschini L.M."/>
            <person name="Leite T.F."/>
            <person name="Margarido G.R.A."/>
            <person name="Almeida C.A."/>
            <person name="Ferrarezi J.A."/>
            <person name="Labate C.A."/>
        </authorList>
    </citation>
    <scope>NUCLEOTIDE SEQUENCE</scope>
    <source>
        <strain evidence="2">MF-1</strain>
    </source>
</reference>
<dbReference type="OrthoDB" id="2417635at2759"/>